<evidence type="ECO:0000313" key="5">
    <source>
        <dbReference type="EMBL" id="SOQ34258.1"/>
    </source>
</evidence>
<keyword evidence="3" id="KW-0862">Zinc</keyword>
<keyword evidence="1" id="KW-0479">Metal-binding</keyword>
<evidence type="ECO:0000256" key="3">
    <source>
        <dbReference type="ARBA" id="ARBA00022833"/>
    </source>
</evidence>
<protein>
    <submittedName>
        <fullName evidence="5">SFRICE_000688</fullName>
    </submittedName>
</protein>
<gene>
    <name evidence="5" type="ORF">SFRICE_000688</name>
</gene>
<evidence type="ECO:0000256" key="1">
    <source>
        <dbReference type="ARBA" id="ARBA00022723"/>
    </source>
</evidence>
<name>A0A2H1V074_SPOFR</name>
<dbReference type="Gene3D" id="2.20.25.240">
    <property type="match status" value="1"/>
</dbReference>
<sequence>MWSKMQWVKKPDGKELVIVNQHTFYIKHKGKDTLNWSCTSPHCKSRLTTTSDEKPWERRILSLKEKHAHSPPQYVIAHGFYVKL</sequence>
<accession>A0A2H1V074</accession>
<dbReference type="AlphaFoldDB" id="A0A2H1V074"/>
<reference evidence="5" key="1">
    <citation type="submission" date="2016-07" db="EMBL/GenBank/DDBJ databases">
        <authorList>
            <person name="Bretaudeau A."/>
        </authorList>
    </citation>
    <scope>NUCLEOTIDE SEQUENCE</scope>
    <source>
        <strain evidence="5">Rice</strain>
        <tissue evidence="5">Whole body</tissue>
    </source>
</reference>
<proteinExistence type="predicted"/>
<dbReference type="EMBL" id="ODYU01000089">
    <property type="protein sequence ID" value="SOQ34258.1"/>
    <property type="molecule type" value="Genomic_DNA"/>
</dbReference>
<evidence type="ECO:0000259" key="4">
    <source>
        <dbReference type="Pfam" id="PF04500"/>
    </source>
</evidence>
<dbReference type="InterPro" id="IPR007588">
    <property type="entry name" value="Znf_FLYWCH"/>
</dbReference>
<dbReference type="GO" id="GO:0008270">
    <property type="term" value="F:zinc ion binding"/>
    <property type="evidence" value="ECO:0007669"/>
    <property type="project" value="UniProtKB-KW"/>
</dbReference>
<dbReference type="Pfam" id="PF04500">
    <property type="entry name" value="FLYWCH"/>
    <property type="match status" value="1"/>
</dbReference>
<feature type="domain" description="FLYWCH-type" evidence="4">
    <location>
        <begin position="9"/>
        <end position="69"/>
    </location>
</feature>
<evidence type="ECO:0000256" key="2">
    <source>
        <dbReference type="ARBA" id="ARBA00022771"/>
    </source>
</evidence>
<keyword evidence="2" id="KW-0863">Zinc-finger</keyword>
<organism evidence="5">
    <name type="scientific">Spodoptera frugiperda</name>
    <name type="common">Fall armyworm</name>
    <dbReference type="NCBI Taxonomy" id="7108"/>
    <lineage>
        <taxon>Eukaryota</taxon>
        <taxon>Metazoa</taxon>
        <taxon>Ecdysozoa</taxon>
        <taxon>Arthropoda</taxon>
        <taxon>Hexapoda</taxon>
        <taxon>Insecta</taxon>
        <taxon>Pterygota</taxon>
        <taxon>Neoptera</taxon>
        <taxon>Endopterygota</taxon>
        <taxon>Lepidoptera</taxon>
        <taxon>Glossata</taxon>
        <taxon>Ditrysia</taxon>
        <taxon>Noctuoidea</taxon>
        <taxon>Noctuidae</taxon>
        <taxon>Amphipyrinae</taxon>
        <taxon>Spodoptera</taxon>
    </lineage>
</organism>